<sequence>MKPENQCTFHQTTMLSVSAQPLSPYGFQHHELETDISPKNRRRSKPPTYLMFVTDLPALILAPAVK</sequence>
<dbReference type="AlphaFoldDB" id="A0A0S4MN17"/>
<reference evidence="1" key="1">
    <citation type="journal article" date="2013" name="Nature">
        <title>The genomes of four tapeworm species reveal adaptations to parasitism.</title>
        <authorList>
            <person name="Tsai I.J."/>
            <person name="Zarowiecki M."/>
            <person name="Holroyd N."/>
            <person name="Garciarrubio A."/>
            <person name="Sanchez-Flores A."/>
            <person name="Brooks K.L."/>
            <person name="Tracey A."/>
            <person name="Bobes R.J."/>
            <person name="Fragoso G."/>
            <person name="Sciutto E."/>
            <person name="Aslett M."/>
            <person name="Beasley H."/>
            <person name="Bennett H.M."/>
            <person name="Cai J."/>
            <person name="Camicia F."/>
            <person name="Clark R."/>
            <person name="Cucher M."/>
            <person name="De Silva N."/>
            <person name="Day T.A."/>
            <person name="Deplazes P."/>
            <person name="Estrada K."/>
            <person name="Fernandez C."/>
            <person name="Holland P.W."/>
            <person name="Hou J."/>
            <person name="Hu S."/>
            <person name="Huckvale T."/>
            <person name="Hung S.S."/>
            <person name="Kamenetzky L."/>
            <person name="Keane J.A."/>
            <person name="Kiss F."/>
            <person name="Koziol U."/>
            <person name="Lambert O."/>
            <person name="Liu K."/>
            <person name="Luo X."/>
            <person name="Luo Y."/>
            <person name="Macchiaroli N."/>
            <person name="Nichol S."/>
            <person name="Paps J."/>
            <person name="Parkinson J."/>
            <person name="Pouchkina-Stantcheva N."/>
            <person name="Riddiford N."/>
            <person name="Rosenzvit M."/>
            <person name="Salinas G."/>
            <person name="Wasmuth J.D."/>
            <person name="Zamanian M."/>
            <person name="Zheng Y."/>
            <person name="Cai X."/>
            <person name="Soberon X."/>
            <person name="Olson P.D."/>
            <person name="Laclette J.P."/>
            <person name="Brehm K."/>
            <person name="Berriman M."/>
            <person name="Garciarrubio A."/>
            <person name="Bobes R.J."/>
            <person name="Fragoso G."/>
            <person name="Sanchez-Flores A."/>
            <person name="Estrada K."/>
            <person name="Cevallos M.A."/>
            <person name="Morett E."/>
            <person name="Gonzalez V."/>
            <person name="Portillo T."/>
            <person name="Ochoa-Leyva A."/>
            <person name="Jose M.V."/>
            <person name="Sciutto E."/>
            <person name="Landa A."/>
            <person name="Jimenez L."/>
            <person name="Valdes V."/>
            <person name="Carrero J.C."/>
            <person name="Larralde C."/>
            <person name="Morales-Montor J."/>
            <person name="Limon-Lason J."/>
            <person name="Soberon X."/>
            <person name="Laclette J.P."/>
        </authorList>
    </citation>
    <scope>NUCLEOTIDE SEQUENCE [LARGE SCALE GENOMIC DNA]</scope>
</reference>
<protein>
    <submittedName>
        <fullName evidence="1">53BP1 protein</fullName>
    </submittedName>
</protein>
<evidence type="ECO:0000313" key="2">
    <source>
        <dbReference type="Proteomes" id="UP000017246"/>
    </source>
</evidence>
<proteinExistence type="predicted"/>
<dbReference type="Proteomes" id="UP000017246">
    <property type="component" value="Unassembled WGS sequence"/>
</dbReference>
<dbReference type="EMBL" id="LN902844">
    <property type="protein sequence ID" value="CUT98722.1"/>
    <property type="molecule type" value="Genomic_DNA"/>
</dbReference>
<keyword evidence="2" id="KW-1185">Reference proteome</keyword>
<reference evidence="1" key="2">
    <citation type="submission" date="2015-11" db="EMBL/GenBank/DDBJ databases">
        <authorList>
            <person name="Zhang Y."/>
            <person name="Guo Z."/>
        </authorList>
    </citation>
    <scope>NUCLEOTIDE SEQUENCE</scope>
</reference>
<organism evidence="1 2">
    <name type="scientific">Echinococcus multilocularis</name>
    <name type="common">Fox tapeworm</name>
    <dbReference type="NCBI Taxonomy" id="6211"/>
    <lineage>
        <taxon>Eukaryota</taxon>
        <taxon>Metazoa</taxon>
        <taxon>Spiralia</taxon>
        <taxon>Lophotrochozoa</taxon>
        <taxon>Platyhelminthes</taxon>
        <taxon>Cestoda</taxon>
        <taxon>Eucestoda</taxon>
        <taxon>Cyclophyllidea</taxon>
        <taxon>Taeniidae</taxon>
        <taxon>Echinococcus</taxon>
    </lineage>
</organism>
<name>A0A0S4MN17_ECHMU</name>
<accession>A0A0S4MN17</accession>
<evidence type="ECO:0000313" key="1">
    <source>
        <dbReference type="EMBL" id="CUT98722.1"/>
    </source>
</evidence>